<dbReference type="PANTHER" id="PTHR46674:SF1">
    <property type="entry name" value="INACTIVE PEPTIDYL-PROLYL CIS-TRANS ISOMERASE FKBP6"/>
    <property type="match status" value="1"/>
</dbReference>
<dbReference type="Gene3D" id="3.10.50.40">
    <property type="match status" value="1"/>
</dbReference>
<keyword evidence="2" id="KW-0677">Repeat</keyword>
<proteinExistence type="inferred from homology"/>
<dbReference type="GeneID" id="111360735"/>
<dbReference type="PANTHER" id="PTHR46674">
    <property type="entry name" value="INACTIVE PEPTIDYL-PROLYL CIS-TRANS ISOMERASE FKBP6"/>
    <property type="match status" value="1"/>
</dbReference>
<name>A0A9J7J326_SPOLT</name>
<feature type="repeat" description="TPR" evidence="5">
    <location>
        <begin position="332"/>
        <end position="365"/>
    </location>
</feature>
<dbReference type="InterPro" id="IPR046357">
    <property type="entry name" value="PPIase_dom_sf"/>
</dbReference>
<dbReference type="OrthoDB" id="8116123at2759"/>
<dbReference type="Gene3D" id="1.25.40.10">
    <property type="entry name" value="Tetratricopeptide repeat domain"/>
    <property type="match status" value="1"/>
</dbReference>
<dbReference type="PROSITE" id="PS50293">
    <property type="entry name" value="TPR_REGION"/>
    <property type="match status" value="1"/>
</dbReference>
<accession>A0A9J7J326</accession>
<keyword evidence="7" id="KW-1185">Reference proteome</keyword>
<comment type="catalytic activity">
    <reaction evidence="4">
        <text>[protein]-peptidylproline (omega=180) = [protein]-peptidylproline (omega=0)</text>
        <dbReference type="Rhea" id="RHEA:16237"/>
        <dbReference type="Rhea" id="RHEA-COMP:10747"/>
        <dbReference type="Rhea" id="RHEA-COMP:10748"/>
        <dbReference type="ChEBI" id="CHEBI:83833"/>
        <dbReference type="ChEBI" id="CHEBI:83834"/>
        <dbReference type="EC" id="5.2.1.8"/>
    </reaction>
</comment>
<dbReference type="KEGG" id="sliu:111360735"/>
<dbReference type="Pfam" id="PF07719">
    <property type="entry name" value="TPR_2"/>
    <property type="match status" value="1"/>
</dbReference>
<keyword evidence="4" id="KW-0697">Rotamase</keyword>
<dbReference type="GO" id="GO:0007283">
    <property type="term" value="P:spermatogenesis"/>
    <property type="evidence" value="ECO:0007669"/>
    <property type="project" value="TreeGrafter"/>
</dbReference>
<dbReference type="PROSITE" id="PS50059">
    <property type="entry name" value="FKBP_PPIASE"/>
    <property type="match status" value="1"/>
</dbReference>
<dbReference type="SMART" id="SM00028">
    <property type="entry name" value="TPR"/>
    <property type="match status" value="2"/>
</dbReference>
<keyword evidence="3 5" id="KW-0802">TPR repeat</keyword>
<dbReference type="AlphaFoldDB" id="A0A9J7J326"/>
<evidence type="ECO:0000256" key="2">
    <source>
        <dbReference type="ARBA" id="ARBA00022737"/>
    </source>
</evidence>
<evidence type="ECO:0000313" key="8">
    <source>
        <dbReference type="RefSeq" id="XP_022832655.1"/>
    </source>
</evidence>
<dbReference type="GO" id="GO:0005737">
    <property type="term" value="C:cytoplasm"/>
    <property type="evidence" value="ECO:0007669"/>
    <property type="project" value="TreeGrafter"/>
</dbReference>
<dbReference type="Proteomes" id="UP000301870">
    <property type="component" value="Chromosome 3"/>
</dbReference>
<dbReference type="InterPro" id="IPR011990">
    <property type="entry name" value="TPR-like_helical_dom_sf"/>
</dbReference>
<feature type="domain" description="PPIase FKBP-type" evidence="6">
    <location>
        <begin position="126"/>
        <end position="212"/>
    </location>
</feature>
<evidence type="ECO:0000256" key="5">
    <source>
        <dbReference type="PROSITE-ProRule" id="PRU00339"/>
    </source>
</evidence>
<reference evidence="8" key="1">
    <citation type="submission" date="2025-08" db="UniProtKB">
        <authorList>
            <consortium name="RefSeq"/>
        </authorList>
    </citation>
    <scope>IDENTIFICATION</scope>
    <source>
        <strain evidence="8">Ishihara</strain>
        <tissue evidence="8">Whole body</tissue>
    </source>
</reference>
<gene>
    <name evidence="8" type="primary">LOC111360735</name>
</gene>
<evidence type="ECO:0000256" key="1">
    <source>
        <dbReference type="ARBA" id="ARBA00009648"/>
    </source>
</evidence>
<evidence type="ECO:0000256" key="4">
    <source>
        <dbReference type="PROSITE-ProRule" id="PRU00277"/>
    </source>
</evidence>
<dbReference type="SUPFAM" id="SSF48452">
    <property type="entry name" value="TPR-like"/>
    <property type="match status" value="1"/>
</dbReference>
<evidence type="ECO:0000256" key="3">
    <source>
        <dbReference type="ARBA" id="ARBA00022803"/>
    </source>
</evidence>
<comment type="similarity">
    <text evidence="1">Belongs to the FKBP6 family.</text>
</comment>
<dbReference type="GO" id="GO:0003755">
    <property type="term" value="F:peptidyl-prolyl cis-trans isomerase activity"/>
    <property type="evidence" value="ECO:0007669"/>
    <property type="project" value="UniProtKB-KW"/>
</dbReference>
<evidence type="ECO:0000313" key="7">
    <source>
        <dbReference type="Proteomes" id="UP000301870"/>
    </source>
</evidence>
<dbReference type="InterPro" id="IPR001179">
    <property type="entry name" value="PPIase_FKBP_dom"/>
</dbReference>
<dbReference type="GO" id="GO:0051879">
    <property type="term" value="F:Hsp90 protein binding"/>
    <property type="evidence" value="ECO:0007669"/>
    <property type="project" value="TreeGrafter"/>
</dbReference>
<dbReference type="SUPFAM" id="SSF54534">
    <property type="entry name" value="FKBP-like"/>
    <property type="match status" value="1"/>
</dbReference>
<keyword evidence="4" id="KW-0413">Isomerase</keyword>
<sequence length="483" mass="54658">MEDSSDQANWAETPKFLNVPLAKGINKRELLETGHTEFTIDFDYDKRKSLFDSPEDEDMFMVYDDEDDDDGDVLNSVDKQAETMLLASPEYQSFEQLAAKMKDCLSNGSVKILILEEGDGPLVSPDSQVLLHYAAYYERSEVPFDTSLTSTSGNSAALPRRYRMGVGEILTGLEVGILNVKGPKARFHLLLQPDVTWGNLGVLPRIQPKPVLFVVCLYDVRLEAAAARFNDLPSSEQMKFETTVTTIKDIRAVAKDLFTRKKYSQAIRNYEHGISILSVCQPQTEEELKEVNDLKVAIFVNLATCYYKTNRPKNILGVCKHINRIIDINTHCKALFYYGRAHESQGKFQEAISYYKKALQIEPKNKEIGKALAELDARLKKAEVDEKAMWRKALSQNAEIPVPVEEKIKKVCYVVDEDFRKGVFDMCQDLAGRKDYAKFDLPPGLTKDEVVCIKDLTSEFEGLTVMEDGEGKRKKVSIVKQNL</sequence>
<organism evidence="7 8">
    <name type="scientific">Spodoptera litura</name>
    <name type="common">Asian cotton leafworm</name>
    <dbReference type="NCBI Taxonomy" id="69820"/>
    <lineage>
        <taxon>Eukaryota</taxon>
        <taxon>Metazoa</taxon>
        <taxon>Ecdysozoa</taxon>
        <taxon>Arthropoda</taxon>
        <taxon>Hexapoda</taxon>
        <taxon>Insecta</taxon>
        <taxon>Pterygota</taxon>
        <taxon>Neoptera</taxon>
        <taxon>Endopterygota</taxon>
        <taxon>Lepidoptera</taxon>
        <taxon>Glossata</taxon>
        <taxon>Ditrysia</taxon>
        <taxon>Noctuoidea</taxon>
        <taxon>Noctuidae</taxon>
        <taxon>Amphipyrinae</taxon>
        <taxon>Spodoptera</taxon>
    </lineage>
</organism>
<dbReference type="RefSeq" id="XP_022832655.1">
    <property type="nucleotide sequence ID" value="XM_022976887.1"/>
</dbReference>
<dbReference type="InterPro" id="IPR042282">
    <property type="entry name" value="FKBP6/shu"/>
</dbReference>
<evidence type="ECO:0000259" key="6">
    <source>
        <dbReference type="PROSITE" id="PS50059"/>
    </source>
</evidence>
<dbReference type="InterPro" id="IPR019734">
    <property type="entry name" value="TPR_rpt"/>
</dbReference>
<dbReference type="GO" id="GO:0034587">
    <property type="term" value="P:piRNA processing"/>
    <property type="evidence" value="ECO:0007669"/>
    <property type="project" value="TreeGrafter"/>
</dbReference>
<protein>
    <recommendedName>
        <fullName evidence="4">peptidylprolyl isomerase</fullName>
        <ecNumber evidence="4">5.2.1.8</ecNumber>
    </recommendedName>
</protein>
<dbReference type="EC" id="5.2.1.8" evidence="4"/>
<dbReference type="PROSITE" id="PS50005">
    <property type="entry name" value="TPR"/>
    <property type="match status" value="1"/>
</dbReference>
<dbReference type="InterPro" id="IPR013105">
    <property type="entry name" value="TPR_2"/>
</dbReference>